<evidence type="ECO:0000256" key="6">
    <source>
        <dbReference type="ARBA" id="ARBA00047665"/>
    </source>
</evidence>
<evidence type="ECO:0000256" key="7">
    <source>
        <dbReference type="PIRSR" id="PIRSR006487-1"/>
    </source>
</evidence>
<dbReference type="EC" id="2.1.2.10" evidence="2 8"/>
<dbReference type="NCBIfam" id="TIGR00528">
    <property type="entry name" value="gcvT"/>
    <property type="match status" value="1"/>
</dbReference>
<dbReference type="GO" id="GO:0006546">
    <property type="term" value="P:glycine catabolic process"/>
    <property type="evidence" value="ECO:0007669"/>
    <property type="project" value="InterPro"/>
</dbReference>
<dbReference type="GO" id="GO:0005960">
    <property type="term" value="C:glycine cleavage complex"/>
    <property type="evidence" value="ECO:0007669"/>
    <property type="project" value="InterPro"/>
</dbReference>
<comment type="caution">
    <text evidence="11">The sequence shown here is derived from an EMBL/GenBank/DDBJ whole genome shotgun (WGS) entry which is preliminary data.</text>
</comment>
<evidence type="ECO:0000256" key="5">
    <source>
        <dbReference type="ARBA" id="ARBA00031395"/>
    </source>
</evidence>
<dbReference type="InterPro" id="IPR006222">
    <property type="entry name" value="GCVT_N"/>
</dbReference>
<evidence type="ECO:0000256" key="4">
    <source>
        <dbReference type="ARBA" id="ARBA00022679"/>
    </source>
</evidence>
<evidence type="ECO:0000256" key="8">
    <source>
        <dbReference type="RuleBase" id="RU003981"/>
    </source>
</evidence>
<dbReference type="Gene3D" id="2.40.30.110">
    <property type="entry name" value="Aminomethyltransferase beta-barrel domains"/>
    <property type="match status" value="1"/>
</dbReference>
<feature type="binding site" evidence="7">
    <location>
        <position position="179"/>
    </location>
    <ligand>
        <name>substrate</name>
    </ligand>
</feature>
<dbReference type="NCBIfam" id="NF001567">
    <property type="entry name" value="PRK00389.1"/>
    <property type="match status" value="1"/>
</dbReference>
<evidence type="ECO:0000313" key="12">
    <source>
        <dbReference type="Proteomes" id="UP000762676"/>
    </source>
</evidence>
<dbReference type="Gene3D" id="3.30.1360.120">
    <property type="entry name" value="Probable tRNA modification gtpase trme, domain 1"/>
    <property type="match status" value="1"/>
</dbReference>
<dbReference type="Pfam" id="PF08669">
    <property type="entry name" value="GCV_T_C"/>
    <property type="match status" value="1"/>
</dbReference>
<evidence type="ECO:0000259" key="10">
    <source>
        <dbReference type="Pfam" id="PF08669"/>
    </source>
</evidence>
<dbReference type="EMBL" id="BMAT01004790">
    <property type="protein sequence ID" value="GFR80654.1"/>
    <property type="molecule type" value="Genomic_DNA"/>
</dbReference>
<dbReference type="InterPro" id="IPR028896">
    <property type="entry name" value="GcvT/YgfZ/DmdA"/>
</dbReference>
<proteinExistence type="inferred from homology"/>
<keyword evidence="8" id="KW-0809">Transit peptide</keyword>
<protein>
    <recommendedName>
        <fullName evidence="2 8">Aminomethyltransferase</fullName>
        <ecNumber evidence="2 8">2.1.2.10</ecNumber>
    </recommendedName>
    <alternativeName>
        <fullName evidence="5 8">Glycine cleavage system T protein</fullName>
    </alternativeName>
</protein>
<dbReference type="InterPro" id="IPR013977">
    <property type="entry name" value="GcvT_C"/>
</dbReference>
<dbReference type="SUPFAM" id="SSF103025">
    <property type="entry name" value="Folate-binding domain"/>
    <property type="match status" value="1"/>
</dbReference>
<evidence type="ECO:0000256" key="2">
    <source>
        <dbReference type="ARBA" id="ARBA00012616"/>
    </source>
</evidence>
<dbReference type="GO" id="GO:0004047">
    <property type="term" value="F:aminomethyltransferase activity"/>
    <property type="evidence" value="ECO:0007669"/>
    <property type="project" value="UniProtKB-EC"/>
</dbReference>
<keyword evidence="12" id="KW-1185">Reference proteome</keyword>
<dbReference type="Gene3D" id="4.10.1250.10">
    <property type="entry name" value="Aminomethyltransferase fragment"/>
    <property type="match status" value="1"/>
</dbReference>
<keyword evidence="4 8" id="KW-0808">Transferase</keyword>
<dbReference type="PIRSF" id="PIRSF006487">
    <property type="entry name" value="GcvT"/>
    <property type="match status" value="1"/>
</dbReference>
<dbReference type="PANTHER" id="PTHR43757">
    <property type="entry name" value="AMINOMETHYLTRANSFERASE"/>
    <property type="match status" value="1"/>
</dbReference>
<dbReference type="AlphaFoldDB" id="A0AAV4G641"/>
<comment type="function">
    <text evidence="8">The glycine cleavage system catalyzes the degradation of glycine.</text>
</comment>
<dbReference type="InterPro" id="IPR006223">
    <property type="entry name" value="GcvT"/>
</dbReference>
<sequence>MVAFAGYEMPVRYDSIIAEHHCVRENVGVFDISHMGEFLVEGGRALDLLRSILTNDPEGLKVGKAMYSCMTNEQGGIVDDLVVYQIDTEKYMLVVNAANIDKGVNWISQKNTMGANLKNVSDDMGLLAIQGPNATQLLENLTDVPLADIPFYHFTIGSICSIADVIISATGYTGSGGFELYCKSEDLNTLWNNIFEEGKSLKVKPIGLAARDTLRLEKGYCLYGNDIDDTTSPIEAGLGWVTKFNHPFTASSILKIQKDKGSRSKLVGFEMLEKSIPRKGYPILDENGYEVGHVTSGNLSPSTGKHIGMGYVQTALSKPETKIYIGIRKEKIVAKVVKLPFL</sequence>
<dbReference type="SUPFAM" id="SSF101790">
    <property type="entry name" value="Aminomethyltransferase beta-barrel domain"/>
    <property type="match status" value="1"/>
</dbReference>
<feature type="domain" description="Aminomethyltransferase C-terminal" evidence="10">
    <location>
        <begin position="265"/>
        <end position="341"/>
    </location>
</feature>
<dbReference type="PANTHER" id="PTHR43757:SF2">
    <property type="entry name" value="AMINOMETHYLTRANSFERASE, MITOCHONDRIAL"/>
    <property type="match status" value="1"/>
</dbReference>
<comment type="similarity">
    <text evidence="1 8">Belongs to the GcvT family.</text>
</comment>
<dbReference type="FunFam" id="3.30.70.1400:FF:000001">
    <property type="entry name" value="Aminomethyltransferase"/>
    <property type="match status" value="1"/>
</dbReference>
<name>A0AAV4G641_9GAST</name>
<dbReference type="GO" id="GO:0005829">
    <property type="term" value="C:cytosol"/>
    <property type="evidence" value="ECO:0007669"/>
    <property type="project" value="TreeGrafter"/>
</dbReference>
<comment type="catalytic activity">
    <reaction evidence="6 8">
        <text>N(6)-[(R)-S(8)-aminomethyldihydrolipoyl]-L-lysyl-[protein] + (6S)-5,6,7,8-tetrahydrofolate = N(6)-[(R)-dihydrolipoyl]-L-lysyl-[protein] + (6R)-5,10-methylene-5,6,7,8-tetrahydrofolate + NH4(+)</text>
        <dbReference type="Rhea" id="RHEA:16945"/>
        <dbReference type="Rhea" id="RHEA-COMP:10475"/>
        <dbReference type="Rhea" id="RHEA-COMP:10492"/>
        <dbReference type="ChEBI" id="CHEBI:15636"/>
        <dbReference type="ChEBI" id="CHEBI:28938"/>
        <dbReference type="ChEBI" id="CHEBI:57453"/>
        <dbReference type="ChEBI" id="CHEBI:83100"/>
        <dbReference type="ChEBI" id="CHEBI:83143"/>
        <dbReference type="EC" id="2.1.2.10"/>
    </reaction>
</comment>
<organism evidence="11 12">
    <name type="scientific">Elysia marginata</name>
    <dbReference type="NCBI Taxonomy" id="1093978"/>
    <lineage>
        <taxon>Eukaryota</taxon>
        <taxon>Metazoa</taxon>
        <taxon>Spiralia</taxon>
        <taxon>Lophotrochozoa</taxon>
        <taxon>Mollusca</taxon>
        <taxon>Gastropoda</taxon>
        <taxon>Heterobranchia</taxon>
        <taxon>Euthyneura</taxon>
        <taxon>Panpulmonata</taxon>
        <taxon>Sacoglossa</taxon>
        <taxon>Placobranchoidea</taxon>
        <taxon>Plakobranchidae</taxon>
        <taxon>Elysia</taxon>
    </lineage>
</organism>
<dbReference type="FunFam" id="2.40.30.110:FF:000003">
    <property type="entry name" value="Aminomethyltransferase"/>
    <property type="match status" value="1"/>
</dbReference>
<reference evidence="11 12" key="1">
    <citation type="journal article" date="2021" name="Elife">
        <title>Chloroplast acquisition without the gene transfer in kleptoplastic sea slugs, Plakobranchus ocellatus.</title>
        <authorList>
            <person name="Maeda T."/>
            <person name="Takahashi S."/>
            <person name="Yoshida T."/>
            <person name="Shimamura S."/>
            <person name="Takaki Y."/>
            <person name="Nagai Y."/>
            <person name="Toyoda A."/>
            <person name="Suzuki Y."/>
            <person name="Arimoto A."/>
            <person name="Ishii H."/>
            <person name="Satoh N."/>
            <person name="Nishiyama T."/>
            <person name="Hasebe M."/>
            <person name="Maruyama T."/>
            <person name="Minagawa J."/>
            <person name="Obokata J."/>
            <person name="Shigenobu S."/>
        </authorList>
    </citation>
    <scope>NUCLEOTIDE SEQUENCE [LARGE SCALE GENOMIC DNA]</scope>
</reference>
<dbReference type="InterPro" id="IPR027266">
    <property type="entry name" value="TrmE/GcvT-like"/>
</dbReference>
<feature type="domain" description="GCVT N-terminal" evidence="9">
    <location>
        <begin position="1"/>
        <end position="245"/>
    </location>
</feature>
<comment type="subcellular location">
    <subcellularLocation>
        <location evidence="8">Mitochondrion</location>
    </subcellularLocation>
</comment>
<comment type="subunit">
    <text evidence="8">The glycine cleavage system is composed of four proteins: P, T, L and H.</text>
</comment>
<dbReference type="Pfam" id="PF01571">
    <property type="entry name" value="GCV_T"/>
    <property type="match status" value="1"/>
</dbReference>
<dbReference type="Gene3D" id="3.30.70.1400">
    <property type="entry name" value="Aminomethyltransferase beta-barrel domains"/>
    <property type="match status" value="1"/>
</dbReference>
<dbReference type="GO" id="GO:0008483">
    <property type="term" value="F:transaminase activity"/>
    <property type="evidence" value="ECO:0007669"/>
    <property type="project" value="UniProtKB-KW"/>
</dbReference>
<evidence type="ECO:0000256" key="1">
    <source>
        <dbReference type="ARBA" id="ARBA00008609"/>
    </source>
</evidence>
<keyword evidence="3 8" id="KW-0032">Aminotransferase</keyword>
<dbReference type="InterPro" id="IPR029043">
    <property type="entry name" value="GcvT/YgfZ_C"/>
</dbReference>
<accession>A0AAV4G641</accession>
<keyword evidence="8" id="KW-0496">Mitochondrion</keyword>
<evidence type="ECO:0000256" key="3">
    <source>
        <dbReference type="ARBA" id="ARBA00022576"/>
    </source>
</evidence>
<evidence type="ECO:0000259" key="9">
    <source>
        <dbReference type="Pfam" id="PF01571"/>
    </source>
</evidence>
<dbReference type="Proteomes" id="UP000762676">
    <property type="component" value="Unassembled WGS sequence"/>
</dbReference>
<gene>
    <name evidence="11" type="ORF">ElyMa_002320500</name>
</gene>
<evidence type="ECO:0000313" key="11">
    <source>
        <dbReference type="EMBL" id="GFR80654.1"/>
    </source>
</evidence>
<dbReference type="GO" id="GO:0005739">
    <property type="term" value="C:mitochondrion"/>
    <property type="evidence" value="ECO:0007669"/>
    <property type="project" value="UniProtKB-SubCell"/>
</dbReference>